<reference evidence="4" key="1">
    <citation type="journal article" date="2021" name="Proc. Natl. Acad. Sci. U.S.A.">
        <title>A Catalog of Tens of Thousands of Viruses from Human Metagenomes Reveals Hidden Associations with Chronic Diseases.</title>
        <authorList>
            <person name="Tisza M.J."/>
            <person name="Buck C.B."/>
        </authorList>
    </citation>
    <scope>NUCLEOTIDE SEQUENCE</scope>
    <source>
        <strain evidence="4">CtHkH8</strain>
    </source>
</reference>
<dbReference type="Gene3D" id="3.20.20.80">
    <property type="entry name" value="Glycosidases"/>
    <property type="match status" value="1"/>
</dbReference>
<evidence type="ECO:0000313" key="4">
    <source>
        <dbReference type="EMBL" id="DAE06092.1"/>
    </source>
</evidence>
<dbReference type="Pfam" id="PF01183">
    <property type="entry name" value="Glyco_hydro_25"/>
    <property type="match status" value="1"/>
</dbReference>
<evidence type="ECO:0000256" key="2">
    <source>
        <dbReference type="ARBA" id="ARBA00010646"/>
    </source>
</evidence>
<organism evidence="4">
    <name type="scientific">Podoviridae sp. ctHkH8</name>
    <dbReference type="NCBI Taxonomy" id="2825236"/>
    <lineage>
        <taxon>Viruses</taxon>
        <taxon>Duplodnaviria</taxon>
        <taxon>Heunggongvirae</taxon>
        <taxon>Uroviricota</taxon>
        <taxon>Caudoviricetes</taxon>
    </lineage>
</organism>
<accession>A0A8S5PIT0</accession>
<dbReference type="InterPro" id="IPR017853">
    <property type="entry name" value="GH"/>
</dbReference>
<dbReference type="PROSITE" id="PS51904">
    <property type="entry name" value="GLYCOSYL_HYDROL_F25_2"/>
    <property type="match status" value="1"/>
</dbReference>
<comment type="catalytic activity">
    <reaction evidence="1">
        <text>Hydrolysis of (1-&gt;4)-beta-linkages between N-acetylmuramic acid and N-acetyl-D-glucosamine residues in a peptidoglycan and between N-acetyl-D-glucosamine residues in chitodextrins.</text>
        <dbReference type="EC" id="3.2.1.17"/>
    </reaction>
</comment>
<dbReference type="EMBL" id="BK015426">
    <property type="protein sequence ID" value="DAE06092.1"/>
    <property type="molecule type" value="Genomic_DNA"/>
</dbReference>
<dbReference type="EC" id="3.2.1.17" evidence="3"/>
<protein>
    <recommendedName>
        <fullName evidence="3">lysozyme</fullName>
        <ecNumber evidence="3">3.2.1.17</ecNumber>
    </recommendedName>
</protein>
<dbReference type="PANTHER" id="PTHR34135">
    <property type="entry name" value="LYSOZYME"/>
    <property type="match status" value="1"/>
</dbReference>
<dbReference type="PANTHER" id="PTHR34135:SF2">
    <property type="entry name" value="LYSOZYME"/>
    <property type="match status" value="1"/>
</dbReference>
<sequence length="208" mass="24696">MFNGIDVSRHQGDIDWDSVNPHIDFSMIRAGFGKNNIDAKARRNVSECERLGIPYGLYWFSYALHPEMAKKEAEYLIEFIGEHKPEYPIVYDFEYDTVTHATKNGVSINRQFVLDSTEEFCRTLEEHGFYAMFYTNRDYYQRYYQASKVAEKYDMWYARYSQSAGRKVTLWQYSDKGKLPGISGYVDLDRTERDYPLIIKKNNLNNWR</sequence>
<dbReference type="GO" id="GO:0009253">
    <property type="term" value="P:peptidoglycan catabolic process"/>
    <property type="evidence" value="ECO:0007669"/>
    <property type="project" value="InterPro"/>
</dbReference>
<dbReference type="GO" id="GO:0016052">
    <property type="term" value="P:carbohydrate catabolic process"/>
    <property type="evidence" value="ECO:0007669"/>
    <property type="project" value="TreeGrafter"/>
</dbReference>
<proteinExistence type="inferred from homology"/>
<dbReference type="GO" id="GO:0003796">
    <property type="term" value="F:lysozyme activity"/>
    <property type="evidence" value="ECO:0007669"/>
    <property type="project" value="UniProtKB-EC"/>
</dbReference>
<comment type="similarity">
    <text evidence="2">Belongs to the glycosyl hydrolase 25 family.</text>
</comment>
<evidence type="ECO:0000256" key="1">
    <source>
        <dbReference type="ARBA" id="ARBA00000632"/>
    </source>
</evidence>
<evidence type="ECO:0000256" key="3">
    <source>
        <dbReference type="ARBA" id="ARBA00012732"/>
    </source>
</evidence>
<dbReference type="GO" id="GO:0016998">
    <property type="term" value="P:cell wall macromolecule catabolic process"/>
    <property type="evidence" value="ECO:0007669"/>
    <property type="project" value="InterPro"/>
</dbReference>
<name>A0A8S5PIT0_9CAUD</name>
<dbReference type="CDD" id="cd06414">
    <property type="entry name" value="GH25_LytC-like"/>
    <property type="match status" value="1"/>
</dbReference>
<dbReference type="SUPFAM" id="SSF51445">
    <property type="entry name" value="(Trans)glycosidases"/>
    <property type="match status" value="1"/>
</dbReference>
<dbReference type="InterPro" id="IPR002053">
    <property type="entry name" value="Glyco_hydro_25"/>
</dbReference>